<gene>
    <name evidence="1" type="ORF">Clacol_002076</name>
</gene>
<proteinExistence type="predicted"/>
<comment type="caution">
    <text evidence="1">The sequence shown here is derived from an EMBL/GenBank/DDBJ whole genome shotgun (WGS) entry which is preliminary data.</text>
</comment>
<organism evidence="1 2">
    <name type="scientific">Clathrus columnatus</name>
    <dbReference type="NCBI Taxonomy" id="1419009"/>
    <lineage>
        <taxon>Eukaryota</taxon>
        <taxon>Fungi</taxon>
        <taxon>Dikarya</taxon>
        <taxon>Basidiomycota</taxon>
        <taxon>Agaricomycotina</taxon>
        <taxon>Agaricomycetes</taxon>
        <taxon>Phallomycetidae</taxon>
        <taxon>Phallales</taxon>
        <taxon>Clathraceae</taxon>
        <taxon>Clathrus</taxon>
    </lineage>
</organism>
<sequence length="236" mass="26912">MHKISQIPEILDEIFLYSSKHTNTIIAQAALYHPSSTDLFSSKLTILTWKGVWEHVNCLIPFLSPMLQVLLINLDVMKNMDLMDALCKTIVFRSPLLCSFELTVPPTGIQNHTAQISHSLSQLMPFLLDLILVAFPIHFMTPELFKILSCLPRLEDLLLSATLNAEYVENLPRCWKVTIVQEDSSEEFLPFHSLQDFHIYDHSDNSMFTATIAFSQGIQFFTLTYLSCSQSLVQQS</sequence>
<evidence type="ECO:0000313" key="1">
    <source>
        <dbReference type="EMBL" id="GJJ07870.1"/>
    </source>
</evidence>
<name>A0AAV5A7I7_9AGAM</name>
<keyword evidence="2" id="KW-1185">Reference proteome</keyword>
<dbReference type="EMBL" id="BPWL01000002">
    <property type="protein sequence ID" value="GJJ07870.1"/>
    <property type="molecule type" value="Genomic_DNA"/>
</dbReference>
<dbReference type="AlphaFoldDB" id="A0AAV5A7I7"/>
<dbReference type="Proteomes" id="UP001050691">
    <property type="component" value="Unassembled WGS sequence"/>
</dbReference>
<accession>A0AAV5A7I7</accession>
<reference evidence="1" key="1">
    <citation type="submission" date="2021-10" db="EMBL/GenBank/DDBJ databases">
        <title>De novo Genome Assembly of Clathrus columnatus (Basidiomycota, Fungi) Using Illumina and Nanopore Sequence Data.</title>
        <authorList>
            <person name="Ogiso-Tanaka E."/>
            <person name="Itagaki H."/>
            <person name="Hosoya T."/>
            <person name="Hosaka K."/>
        </authorList>
    </citation>
    <scope>NUCLEOTIDE SEQUENCE</scope>
    <source>
        <strain evidence="1">MO-923</strain>
    </source>
</reference>
<evidence type="ECO:0000313" key="2">
    <source>
        <dbReference type="Proteomes" id="UP001050691"/>
    </source>
</evidence>
<protein>
    <submittedName>
        <fullName evidence="1">Uncharacterized protein</fullName>
    </submittedName>
</protein>